<dbReference type="EMBL" id="BMAT01008360">
    <property type="protein sequence ID" value="GFR83057.1"/>
    <property type="molecule type" value="Genomic_DNA"/>
</dbReference>
<gene>
    <name evidence="2" type="ORF">ElyMa_004114300</name>
</gene>
<accession>A0AAV4GCA7</accession>
<protein>
    <submittedName>
        <fullName evidence="2">Uncharacterized protein</fullName>
    </submittedName>
</protein>
<proteinExistence type="predicted"/>
<dbReference type="Proteomes" id="UP000762676">
    <property type="component" value="Unassembled WGS sequence"/>
</dbReference>
<name>A0AAV4GCA7_9GAST</name>
<keyword evidence="3" id="KW-1185">Reference proteome</keyword>
<sequence>MYWPTDLTAQEPPRYAHSGVGPTSTSTGVVWATSDGDKNSLGKGRPRNEWGGNDRPVLGTQDDLNSRNIFRRFPLLTALMSKLHESSSQRFPEDSTYQFKTFEANKDMAEFDDDQFGGENRMSFDVGAKIDDVITALSIKSKRGRETLQRAMPPTNELCTMMRIRCY</sequence>
<dbReference type="AlphaFoldDB" id="A0AAV4GCA7"/>
<evidence type="ECO:0000313" key="3">
    <source>
        <dbReference type="Proteomes" id="UP000762676"/>
    </source>
</evidence>
<comment type="caution">
    <text evidence="2">The sequence shown here is derived from an EMBL/GenBank/DDBJ whole genome shotgun (WGS) entry which is preliminary data.</text>
</comment>
<organism evidence="2 3">
    <name type="scientific">Elysia marginata</name>
    <dbReference type="NCBI Taxonomy" id="1093978"/>
    <lineage>
        <taxon>Eukaryota</taxon>
        <taxon>Metazoa</taxon>
        <taxon>Spiralia</taxon>
        <taxon>Lophotrochozoa</taxon>
        <taxon>Mollusca</taxon>
        <taxon>Gastropoda</taxon>
        <taxon>Heterobranchia</taxon>
        <taxon>Euthyneura</taxon>
        <taxon>Panpulmonata</taxon>
        <taxon>Sacoglossa</taxon>
        <taxon>Placobranchoidea</taxon>
        <taxon>Plakobranchidae</taxon>
        <taxon>Elysia</taxon>
    </lineage>
</organism>
<evidence type="ECO:0000313" key="2">
    <source>
        <dbReference type="EMBL" id="GFR83057.1"/>
    </source>
</evidence>
<reference evidence="2 3" key="1">
    <citation type="journal article" date="2021" name="Elife">
        <title>Chloroplast acquisition without the gene transfer in kleptoplastic sea slugs, Plakobranchus ocellatus.</title>
        <authorList>
            <person name="Maeda T."/>
            <person name="Takahashi S."/>
            <person name="Yoshida T."/>
            <person name="Shimamura S."/>
            <person name="Takaki Y."/>
            <person name="Nagai Y."/>
            <person name="Toyoda A."/>
            <person name="Suzuki Y."/>
            <person name="Arimoto A."/>
            <person name="Ishii H."/>
            <person name="Satoh N."/>
            <person name="Nishiyama T."/>
            <person name="Hasebe M."/>
            <person name="Maruyama T."/>
            <person name="Minagawa J."/>
            <person name="Obokata J."/>
            <person name="Shigenobu S."/>
        </authorList>
    </citation>
    <scope>NUCLEOTIDE SEQUENCE [LARGE SCALE GENOMIC DNA]</scope>
</reference>
<feature type="region of interest" description="Disordered" evidence="1">
    <location>
        <begin position="1"/>
        <end position="61"/>
    </location>
</feature>
<evidence type="ECO:0000256" key="1">
    <source>
        <dbReference type="SAM" id="MobiDB-lite"/>
    </source>
</evidence>